<feature type="coiled-coil region" evidence="1">
    <location>
        <begin position="9"/>
        <end position="36"/>
    </location>
</feature>
<dbReference type="AlphaFoldDB" id="A0A811U9D7"/>
<evidence type="ECO:0000313" key="3">
    <source>
        <dbReference type="Proteomes" id="UP000606786"/>
    </source>
</evidence>
<keyword evidence="1" id="KW-0175">Coiled coil</keyword>
<gene>
    <name evidence="2" type="ORF">CCAP1982_LOCUS4195</name>
</gene>
<comment type="caution">
    <text evidence="2">The sequence shown here is derived from an EMBL/GenBank/DDBJ whole genome shotgun (WGS) entry which is preliminary data.</text>
</comment>
<dbReference type="SUPFAM" id="SSF54695">
    <property type="entry name" value="POZ domain"/>
    <property type="match status" value="1"/>
</dbReference>
<organism evidence="2 3">
    <name type="scientific">Ceratitis capitata</name>
    <name type="common">Mediterranean fruit fly</name>
    <name type="synonym">Tephritis capitata</name>
    <dbReference type="NCBI Taxonomy" id="7213"/>
    <lineage>
        <taxon>Eukaryota</taxon>
        <taxon>Metazoa</taxon>
        <taxon>Ecdysozoa</taxon>
        <taxon>Arthropoda</taxon>
        <taxon>Hexapoda</taxon>
        <taxon>Insecta</taxon>
        <taxon>Pterygota</taxon>
        <taxon>Neoptera</taxon>
        <taxon>Endopterygota</taxon>
        <taxon>Diptera</taxon>
        <taxon>Brachycera</taxon>
        <taxon>Muscomorpha</taxon>
        <taxon>Tephritoidea</taxon>
        <taxon>Tephritidae</taxon>
        <taxon>Ceratitis</taxon>
        <taxon>Ceratitis</taxon>
    </lineage>
</organism>
<sequence>MSCEDKKDLAKLEGQISLLKQEHAKLQLAYAELDKKYREEVSTLPVGNEHISSFVSSLMKTVASLYNNKLYSDINVKIGGGTKPAHKFVLHSRSEDWTEEILILPENLTGVVLKKILELRYYGGFIPTLQNWKMIQLLWDFCVHRIVLNYRIISSM</sequence>
<keyword evidence="3" id="KW-1185">Reference proteome</keyword>
<proteinExistence type="predicted"/>
<dbReference type="Proteomes" id="UP000606786">
    <property type="component" value="Unassembled WGS sequence"/>
</dbReference>
<name>A0A811U9D7_CERCA</name>
<accession>A0A811U9D7</accession>
<dbReference type="InterPro" id="IPR011333">
    <property type="entry name" value="SKP1/BTB/POZ_sf"/>
</dbReference>
<dbReference type="OrthoDB" id="2306477at2759"/>
<protein>
    <submittedName>
        <fullName evidence="2">(Mediterranean fruit fly) hypothetical protein</fullName>
    </submittedName>
</protein>
<evidence type="ECO:0000313" key="2">
    <source>
        <dbReference type="EMBL" id="CAD6995479.1"/>
    </source>
</evidence>
<evidence type="ECO:0000256" key="1">
    <source>
        <dbReference type="SAM" id="Coils"/>
    </source>
</evidence>
<reference evidence="2" key="1">
    <citation type="submission" date="2020-11" db="EMBL/GenBank/DDBJ databases">
        <authorList>
            <person name="Whitehead M."/>
        </authorList>
    </citation>
    <scope>NUCLEOTIDE SEQUENCE</scope>
    <source>
        <strain evidence="2">EGII</strain>
    </source>
</reference>
<dbReference type="Gene3D" id="3.30.710.10">
    <property type="entry name" value="Potassium Channel Kv1.1, Chain A"/>
    <property type="match status" value="1"/>
</dbReference>
<dbReference type="EMBL" id="CAJHJT010000001">
    <property type="protein sequence ID" value="CAD6995479.1"/>
    <property type="molecule type" value="Genomic_DNA"/>
</dbReference>